<reference evidence="1 2" key="1">
    <citation type="submission" date="2022-11" db="EMBL/GenBank/DDBJ databases">
        <title>Spartinivicinus poritis sp. nov., isolated from scleractinian coral Porites lutea.</title>
        <authorList>
            <person name="Zhang G."/>
            <person name="Cai L."/>
            <person name="Wei Q."/>
        </authorList>
    </citation>
    <scope>NUCLEOTIDE SEQUENCE [LARGE SCALE GENOMIC DNA]</scope>
    <source>
        <strain evidence="1 2">A2-2</strain>
    </source>
</reference>
<dbReference type="Proteomes" id="UP001528823">
    <property type="component" value="Unassembled WGS sequence"/>
</dbReference>
<proteinExistence type="predicted"/>
<dbReference type="EMBL" id="JAPMOU010000008">
    <property type="protein sequence ID" value="MDE1462031.1"/>
    <property type="molecule type" value="Genomic_DNA"/>
</dbReference>
<keyword evidence="2" id="KW-1185">Reference proteome</keyword>
<evidence type="ECO:0000313" key="1">
    <source>
        <dbReference type="EMBL" id="MDE1462031.1"/>
    </source>
</evidence>
<accession>A0ABT5U7R2</accession>
<protein>
    <submittedName>
        <fullName evidence="1">Uncharacterized protein</fullName>
    </submittedName>
</protein>
<name>A0ABT5U7R2_9GAMM</name>
<sequence length="87" mass="10000">MNKEFIQDGITNKVTRVEDSDKLSIDAFDLHYKNKFGIVAGYLPRDSKHIGKWLSNLVKLANEAWQKDSQVCYEPSVQAMKDMLKLP</sequence>
<organism evidence="1 2">
    <name type="scientific">Spartinivicinus poritis</name>
    <dbReference type="NCBI Taxonomy" id="2994640"/>
    <lineage>
        <taxon>Bacteria</taxon>
        <taxon>Pseudomonadati</taxon>
        <taxon>Pseudomonadota</taxon>
        <taxon>Gammaproteobacteria</taxon>
        <taxon>Oceanospirillales</taxon>
        <taxon>Zooshikellaceae</taxon>
        <taxon>Spartinivicinus</taxon>
    </lineage>
</organism>
<gene>
    <name evidence="1" type="ORF">ORQ98_08610</name>
</gene>
<evidence type="ECO:0000313" key="2">
    <source>
        <dbReference type="Proteomes" id="UP001528823"/>
    </source>
</evidence>
<dbReference type="RefSeq" id="WP_274688390.1">
    <property type="nucleotide sequence ID" value="NZ_JAPMOU010000008.1"/>
</dbReference>
<comment type="caution">
    <text evidence="1">The sequence shown here is derived from an EMBL/GenBank/DDBJ whole genome shotgun (WGS) entry which is preliminary data.</text>
</comment>